<protein>
    <submittedName>
        <fullName evidence="2">Uncharacterized protein</fullName>
    </submittedName>
</protein>
<proteinExistence type="predicted"/>
<name>A0A0E9TZ95_ANGAN</name>
<sequence>MPSLKALKPPSTQAHSQRVTQSLSLRWLWSACWLLGSWFFHCWMLVPFCGVLAANVPE</sequence>
<reference evidence="2" key="2">
    <citation type="journal article" date="2015" name="Fish Shellfish Immunol.">
        <title>Early steps in the European eel (Anguilla anguilla)-Vibrio vulnificus interaction in the gills: Role of the RtxA13 toxin.</title>
        <authorList>
            <person name="Callol A."/>
            <person name="Pajuelo D."/>
            <person name="Ebbesson L."/>
            <person name="Teles M."/>
            <person name="MacKenzie S."/>
            <person name="Amaro C."/>
        </authorList>
    </citation>
    <scope>NUCLEOTIDE SEQUENCE</scope>
</reference>
<evidence type="ECO:0000313" key="2">
    <source>
        <dbReference type="EMBL" id="JAH58063.1"/>
    </source>
</evidence>
<feature type="transmembrane region" description="Helical" evidence="1">
    <location>
        <begin position="27"/>
        <end position="54"/>
    </location>
</feature>
<keyword evidence="1" id="KW-1133">Transmembrane helix</keyword>
<reference evidence="2" key="1">
    <citation type="submission" date="2014-11" db="EMBL/GenBank/DDBJ databases">
        <authorList>
            <person name="Amaro Gonzalez C."/>
        </authorList>
    </citation>
    <scope>NUCLEOTIDE SEQUENCE</scope>
</reference>
<evidence type="ECO:0000256" key="1">
    <source>
        <dbReference type="SAM" id="Phobius"/>
    </source>
</evidence>
<keyword evidence="1" id="KW-0812">Transmembrane</keyword>
<accession>A0A0E9TZ95</accession>
<dbReference type="EMBL" id="GBXM01050514">
    <property type="protein sequence ID" value="JAH58063.1"/>
    <property type="molecule type" value="Transcribed_RNA"/>
</dbReference>
<dbReference type="AlphaFoldDB" id="A0A0E9TZ95"/>
<organism evidence="2">
    <name type="scientific">Anguilla anguilla</name>
    <name type="common">European freshwater eel</name>
    <name type="synonym">Muraena anguilla</name>
    <dbReference type="NCBI Taxonomy" id="7936"/>
    <lineage>
        <taxon>Eukaryota</taxon>
        <taxon>Metazoa</taxon>
        <taxon>Chordata</taxon>
        <taxon>Craniata</taxon>
        <taxon>Vertebrata</taxon>
        <taxon>Euteleostomi</taxon>
        <taxon>Actinopterygii</taxon>
        <taxon>Neopterygii</taxon>
        <taxon>Teleostei</taxon>
        <taxon>Anguilliformes</taxon>
        <taxon>Anguillidae</taxon>
        <taxon>Anguilla</taxon>
    </lineage>
</organism>
<keyword evidence="1" id="KW-0472">Membrane</keyword>